<reference evidence="3" key="1">
    <citation type="journal article" date="2019" name="Int. J. Syst. Evol. Microbiol.">
        <title>The Global Catalogue of Microorganisms (GCM) 10K type strain sequencing project: providing services to taxonomists for standard genome sequencing and annotation.</title>
        <authorList>
            <consortium name="The Broad Institute Genomics Platform"/>
            <consortium name="The Broad Institute Genome Sequencing Center for Infectious Disease"/>
            <person name="Wu L."/>
            <person name="Ma J."/>
        </authorList>
    </citation>
    <scope>NUCLEOTIDE SEQUENCE [LARGE SCALE GENOMIC DNA]</scope>
    <source>
        <strain evidence="3">JCM 9091</strain>
    </source>
</reference>
<sequence>MRDSRALDAPSRRGRRTGREPPATLVRWTAWGFSNALALSAVSTREHDISPSAYRMGKTRAAT</sequence>
<proteinExistence type="predicted"/>
<evidence type="ECO:0000313" key="2">
    <source>
        <dbReference type="EMBL" id="GAA3057426.1"/>
    </source>
</evidence>
<feature type="region of interest" description="Disordered" evidence="1">
    <location>
        <begin position="1"/>
        <end position="21"/>
    </location>
</feature>
<gene>
    <name evidence="2" type="ORF">GCM10010448_46060</name>
</gene>
<protein>
    <submittedName>
        <fullName evidence="2">Uncharacterized protein</fullName>
    </submittedName>
</protein>
<organism evidence="2 3">
    <name type="scientific">Streptomyces glomeratus</name>
    <dbReference type="NCBI Taxonomy" id="284452"/>
    <lineage>
        <taxon>Bacteria</taxon>
        <taxon>Bacillati</taxon>
        <taxon>Actinomycetota</taxon>
        <taxon>Actinomycetes</taxon>
        <taxon>Kitasatosporales</taxon>
        <taxon>Streptomycetaceae</taxon>
        <taxon>Streptomyces</taxon>
    </lineage>
</organism>
<evidence type="ECO:0000313" key="3">
    <source>
        <dbReference type="Proteomes" id="UP001501532"/>
    </source>
</evidence>
<accession>A0ABP6LV42</accession>
<dbReference type="Proteomes" id="UP001501532">
    <property type="component" value="Unassembled WGS sequence"/>
</dbReference>
<evidence type="ECO:0000256" key="1">
    <source>
        <dbReference type="SAM" id="MobiDB-lite"/>
    </source>
</evidence>
<dbReference type="RefSeq" id="WP_234513757.1">
    <property type="nucleotide sequence ID" value="NZ_BAAAUF010000045.1"/>
</dbReference>
<keyword evidence="3" id="KW-1185">Reference proteome</keyword>
<comment type="caution">
    <text evidence="2">The sequence shown here is derived from an EMBL/GenBank/DDBJ whole genome shotgun (WGS) entry which is preliminary data.</text>
</comment>
<dbReference type="EMBL" id="BAAAUF010000045">
    <property type="protein sequence ID" value="GAA3057426.1"/>
    <property type="molecule type" value="Genomic_DNA"/>
</dbReference>
<name>A0ABP6LV42_9ACTN</name>